<dbReference type="InterPro" id="IPR052095">
    <property type="entry name" value="UNC-13_domain"/>
</dbReference>
<dbReference type="AlphaFoldDB" id="A0A8D2ZRA5"/>
<name>A0A8D2ZRA5_SCOMX</name>
<evidence type="ECO:0000259" key="10">
    <source>
        <dbReference type="PROSITE" id="PS51258"/>
    </source>
</evidence>
<dbReference type="SUPFAM" id="SSF49562">
    <property type="entry name" value="C2 domain (Calcium/lipid-binding domain, CaLB)"/>
    <property type="match status" value="2"/>
</dbReference>
<evidence type="ECO:0000259" key="9">
    <source>
        <dbReference type="PROSITE" id="PS50004"/>
    </source>
</evidence>
<dbReference type="Gene3D" id="1.10.357.50">
    <property type="match status" value="1"/>
</dbReference>
<dbReference type="InterPro" id="IPR010439">
    <property type="entry name" value="MUN_dom"/>
</dbReference>
<feature type="domain" description="MHD1" evidence="10">
    <location>
        <begin position="426"/>
        <end position="550"/>
    </location>
</feature>
<dbReference type="PANTHER" id="PTHR45999:SF3">
    <property type="entry name" value="PROTEIN UNC-13 HOMOLOG D"/>
    <property type="match status" value="1"/>
</dbReference>
<evidence type="ECO:0000256" key="2">
    <source>
        <dbReference type="ARBA" id="ARBA00004496"/>
    </source>
</evidence>
<proteinExistence type="inferred from homology"/>
<keyword evidence="7" id="KW-0967">Endosome</keyword>
<organism evidence="12 13">
    <name type="scientific">Scophthalmus maximus</name>
    <name type="common">Turbot</name>
    <name type="synonym">Psetta maxima</name>
    <dbReference type="NCBI Taxonomy" id="52904"/>
    <lineage>
        <taxon>Eukaryota</taxon>
        <taxon>Metazoa</taxon>
        <taxon>Chordata</taxon>
        <taxon>Craniata</taxon>
        <taxon>Vertebrata</taxon>
        <taxon>Euteleostomi</taxon>
        <taxon>Actinopterygii</taxon>
        <taxon>Neopterygii</taxon>
        <taxon>Teleostei</taxon>
        <taxon>Neoteleostei</taxon>
        <taxon>Acanthomorphata</taxon>
        <taxon>Carangaria</taxon>
        <taxon>Pleuronectiformes</taxon>
        <taxon>Pleuronectoidei</taxon>
        <taxon>Scophthalmidae</taxon>
        <taxon>Scophthalmus</taxon>
    </lineage>
</organism>
<sequence>MQALTAFVLISKLKPLYKELLYTITHKMGKASSDEVFTDSQLHEYVKEVNPLVYCLMATVKEAKGILGKDVSGFSDPYCLLTILEDEQENRTRQSRAKPCKSVVKDATSGDKIYQTDIKKQTLNPIWNQTFILEFEDVVGANFHLEMCKVGEHFTLYRFRMIKEAKKEKGTDDFLGNIVLKLQDLHCTEDSWYNLQPRTETYPDRGQCHLNLKFIHKAVKKNCNSWCSLNIVYTHSSAPWKGALCGEAQTLLELYATQNDLSPFLQDLAKWVAYSKLYQSLEVDSSVLFQQLTSVEYHWHQQQLPYQQKQELGDSLHGFLQYGLCLVAKYRDIFPPTPSATPKLHTLLRILVQICKTQAFQKLNPAHFELHDEVSDAVQTGTQEWFTIKRGLHQPMTKDLLEIVNALSRLIGEVQEDIKHNKDVWNRVFNKIVRDRTEDQEFVCCFRGLLELTNFHEGFREALPYWLNQAFSKTQDRVERAVQVDQLQPLQSGSVPIKHSSSAVDLVACIQPICQLSEQLSWPDPEEAFMLMVKLTEDVCRIVVNYCHILKERVRVLSENSDHGSAINMLCVVVNDLEHLRSVLTRLPTQLNWAGLRERTHNVIGESQFHNTLPSQLQQAQSILSREIRSALDTLGKKVCIHRIPSKSKEDVKLHYMNENLVQENFNSLLTPLWNNSVKILYQVATQHPQQEGLMVFCQRLLYTLQCLEQCFHAEGNGLPLKALHSDEYKVGNRRHSRGFHLYEWCLISPSEKGGELLYQKYGAVTLLTSYRWSDQRLRVEVLNAVNLVPMDTNGFSDPFVQLCLEPRHIFPEVEPRCTHIKSCDLNPLFDEAFEFLVSLDQCQAPGACLVVTVLDHDTLKTDDFEGEAFLGLKAIPGVGGGREGNGLSSKPDSPPAQIRLPLMHPKPNEDSILRLLESRKGERDAQAFVKKRRQREKKSQEGI</sequence>
<dbReference type="GO" id="GO:0005770">
    <property type="term" value="C:late endosome"/>
    <property type="evidence" value="ECO:0007669"/>
    <property type="project" value="UniProtKB-SubCell"/>
</dbReference>
<dbReference type="InterPro" id="IPR035892">
    <property type="entry name" value="C2_domain_sf"/>
</dbReference>
<keyword evidence="5" id="KW-0268">Exocytosis</keyword>
<dbReference type="Pfam" id="PF00168">
    <property type="entry name" value="C2"/>
    <property type="match status" value="3"/>
</dbReference>
<dbReference type="InterPro" id="IPR000008">
    <property type="entry name" value="C2_dom"/>
</dbReference>
<dbReference type="InterPro" id="IPR014772">
    <property type="entry name" value="Munc13_dom-2"/>
</dbReference>
<evidence type="ECO:0000256" key="4">
    <source>
        <dbReference type="ARBA" id="ARBA00005823"/>
    </source>
</evidence>
<reference evidence="12" key="1">
    <citation type="submission" date="2023-05" db="EMBL/GenBank/DDBJ databases">
        <title>High-quality long-read genome of Scophthalmus maximus.</title>
        <authorList>
            <person name="Lien S."/>
            <person name="Martinez P."/>
        </authorList>
    </citation>
    <scope>NUCLEOTIDE SEQUENCE [LARGE SCALE GENOMIC DNA]</scope>
</reference>
<dbReference type="Pfam" id="PF06292">
    <property type="entry name" value="MUN"/>
    <property type="match status" value="1"/>
</dbReference>
<dbReference type="CDD" id="cd08676">
    <property type="entry name" value="C2A_Munc13-like"/>
    <property type="match status" value="1"/>
</dbReference>
<dbReference type="GeneTree" id="ENSGT00730000110939"/>
<reference evidence="12" key="2">
    <citation type="submission" date="2025-08" db="UniProtKB">
        <authorList>
            <consortium name="Ensembl"/>
        </authorList>
    </citation>
    <scope>IDENTIFICATION</scope>
</reference>
<dbReference type="GO" id="GO:0006887">
    <property type="term" value="P:exocytosis"/>
    <property type="evidence" value="ECO:0007669"/>
    <property type="project" value="UniProtKB-KW"/>
</dbReference>
<dbReference type="Proteomes" id="UP000694558">
    <property type="component" value="Chromosome 18"/>
</dbReference>
<comment type="subcellular location">
    <subcellularLocation>
        <location evidence="2">Cytoplasm</location>
    </subcellularLocation>
    <subcellularLocation>
        <location evidence="3">Late endosome</location>
    </subcellularLocation>
    <subcellularLocation>
        <location evidence="1">Recycling endosome</location>
    </subcellularLocation>
</comment>
<dbReference type="GO" id="GO:0070382">
    <property type="term" value="C:exocytic vesicle"/>
    <property type="evidence" value="ECO:0007669"/>
    <property type="project" value="TreeGrafter"/>
</dbReference>
<dbReference type="PANTHER" id="PTHR45999">
    <property type="entry name" value="UNC-13-4A, ISOFORM B"/>
    <property type="match status" value="1"/>
</dbReference>
<feature type="region of interest" description="Disordered" evidence="8">
    <location>
        <begin position="881"/>
        <end position="944"/>
    </location>
</feature>
<evidence type="ECO:0000313" key="12">
    <source>
        <dbReference type="Ensembl" id="ENSSMAP00000006330.2"/>
    </source>
</evidence>
<dbReference type="Gene3D" id="2.60.40.150">
    <property type="entry name" value="C2 domain"/>
    <property type="match status" value="2"/>
</dbReference>
<accession>A0A8D2ZRA5</accession>
<dbReference type="InterPro" id="IPR014770">
    <property type="entry name" value="Munc13_1"/>
</dbReference>
<dbReference type="SMART" id="SM00239">
    <property type="entry name" value="C2"/>
    <property type="match status" value="2"/>
</dbReference>
<feature type="domain" description="MHD2" evidence="11">
    <location>
        <begin position="640"/>
        <end position="750"/>
    </location>
</feature>
<evidence type="ECO:0000256" key="7">
    <source>
        <dbReference type="ARBA" id="ARBA00022753"/>
    </source>
</evidence>
<feature type="domain" description="C2" evidence="9">
    <location>
        <begin position="36"/>
        <end position="202"/>
    </location>
</feature>
<evidence type="ECO:0000256" key="1">
    <source>
        <dbReference type="ARBA" id="ARBA00004172"/>
    </source>
</evidence>
<dbReference type="Ensembl" id="ENSSMAT00000006412.2">
    <property type="protein sequence ID" value="ENSSMAP00000006330.2"/>
    <property type="gene ID" value="ENSSMAG00000003895.2"/>
</dbReference>
<feature type="compositionally biased region" description="Basic and acidic residues" evidence="8">
    <location>
        <begin position="907"/>
        <end position="926"/>
    </location>
</feature>
<protein>
    <submittedName>
        <fullName evidence="12">Unc-13 homolog D</fullName>
    </submittedName>
</protein>
<evidence type="ECO:0000259" key="11">
    <source>
        <dbReference type="PROSITE" id="PS51259"/>
    </source>
</evidence>
<evidence type="ECO:0000256" key="8">
    <source>
        <dbReference type="SAM" id="MobiDB-lite"/>
    </source>
</evidence>
<evidence type="ECO:0000256" key="3">
    <source>
        <dbReference type="ARBA" id="ARBA00004603"/>
    </source>
</evidence>
<dbReference type="PROSITE" id="PS51259">
    <property type="entry name" value="MHD2"/>
    <property type="match status" value="1"/>
</dbReference>
<dbReference type="GO" id="GO:0055037">
    <property type="term" value="C:recycling endosome"/>
    <property type="evidence" value="ECO:0007669"/>
    <property type="project" value="UniProtKB-SubCell"/>
</dbReference>
<evidence type="ECO:0000313" key="13">
    <source>
        <dbReference type="Proteomes" id="UP000694558"/>
    </source>
</evidence>
<comment type="similarity">
    <text evidence="4">Belongs to the unc-13 family.</text>
</comment>
<gene>
    <name evidence="12" type="primary">UNC13D</name>
</gene>
<dbReference type="CDD" id="cd04009">
    <property type="entry name" value="C2B_Munc13-like"/>
    <property type="match status" value="1"/>
</dbReference>
<keyword evidence="6" id="KW-0963">Cytoplasm</keyword>
<dbReference type="PROSITE" id="PS50004">
    <property type="entry name" value="C2"/>
    <property type="match status" value="2"/>
</dbReference>
<evidence type="ECO:0000256" key="5">
    <source>
        <dbReference type="ARBA" id="ARBA00022483"/>
    </source>
</evidence>
<evidence type="ECO:0000256" key="6">
    <source>
        <dbReference type="ARBA" id="ARBA00022490"/>
    </source>
</evidence>
<dbReference type="PROSITE" id="PS51258">
    <property type="entry name" value="MHD1"/>
    <property type="match status" value="1"/>
</dbReference>
<feature type="domain" description="C2" evidence="9">
    <location>
        <begin position="761"/>
        <end position="887"/>
    </location>
</feature>